<proteinExistence type="inferred from homology"/>
<sequence length="116" mass="13295">MSEDDFFHQNADKTLESIQDNLDALDENYDIEGFDLLFSSGVLTVKFGMKGTYVLNKQPPNKQIWLSSPVSGPRRFNFNTKNNNWISSREEDNQLVLETHLSNEISKLLGVEDLKI</sequence>
<dbReference type="GO" id="GO:0006826">
    <property type="term" value="P:iron ion transport"/>
    <property type="evidence" value="ECO:0007669"/>
    <property type="project" value="UniProtKB-KW"/>
</dbReference>
<dbReference type="NCBIfam" id="TIGR03421">
    <property type="entry name" value="FeS_CyaY"/>
    <property type="match status" value="1"/>
</dbReference>
<keyword evidence="14" id="KW-1185">Reference proteome</keyword>
<dbReference type="Gene3D" id="3.30.920.10">
    <property type="entry name" value="Frataxin/CyaY"/>
    <property type="match status" value="1"/>
</dbReference>
<comment type="subcellular location">
    <subcellularLocation>
        <location evidence="1">Mitochondrion</location>
    </subcellularLocation>
</comment>
<evidence type="ECO:0000256" key="8">
    <source>
        <dbReference type="ARBA" id="ARBA00023002"/>
    </source>
</evidence>
<evidence type="ECO:0000256" key="12">
    <source>
        <dbReference type="ARBA" id="ARBA00047990"/>
    </source>
</evidence>
<keyword evidence="8" id="KW-0560">Oxidoreductase</keyword>
<dbReference type="EC" id="1.16.3.1" evidence="3"/>
<keyword evidence="5" id="KW-0813">Transport</keyword>
<dbReference type="GO" id="GO:0006879">
    <property type="term" value="P:intracellular iron ion homeostasis"/>
    <property type="evidence" value="ECO:0007669"/>
    <property type="project" value="UniProtKB-KW"/>
</dbReference>
<dbReference type="Pfam" id="PF01491">
    <property type="entry name" value="Frataxin_Cyay"/>
    <property type="match status" value="1"/>
</dbReference>
<evidence type="ECO:0000256" key="10">
    <source>
        <dbReference type="ARBA" id="ARBA00023065"/>
    </source>
</evidence>
<evidence type="ECO:0000313" key="13">
    <source>
        <dbReference type="EMBL" id="KAJ3222054.1"/>
    </source>
</evidence>
<evidence type="ECO:0000256" key="5">
    <source>
        <dbReference type="ARBA" id="ARBA00022448"/>
    </source>
</evidence>
<evidence type="ECO:0000256" key="2">
    <source>
        <dbReference type="ARBA" id="ARBA00008183"/>
    </source>
</evidence>
<evidence type="ECO:0000256" key="7">
    <source>
        <dbReference type="ARBA" id="ARBA00022946"/>
    </source>
</evidence>
<dbReference type="InterPro" id="IPR020895">
    <property type="entry name" value="Frataxin_CS"/>
</dbReference>
<protein>
    <recommendedName>
        <fullName evidence="3">ferroxidase</fullName>
        <ecNumber evidence="3">1.16.3.1</ecNumber>
    </recommendedName>
</protein>
<accession>A0AAD5U571</accession>
<dbReference type="GO" id="GO:0008198">
    <property type="term" value="F:ferrous iron binding"/>
    <property type="evidence" value="ECO:0007669"/>
    <property type="project" value="TreeGrafter"/>
</dbReference>
<evidence type="ECO:0000256" key="9">
    <source>
        <dbReference type="ARBA" id="ARBA00023004"/>
    </source>
</evidence>
<evidence type="ECO:0000256" key="4">
    <source>
        <dbReference type="ARBA" id="ARBA00022434"/>
    </source>
</evidence>
<evidence type="ECO:0000256" key="6">
    <source>
        <dbReference type="ARBA" id="ARBA00022496"/>
    </source>
</evidence>
<keyword evidence="11" id="KW-0496">Mitochondrion</keyword>
<dbReference type="GO" id="GO:0016226">
    <property type="term" value="P:iron-sulfur cluster assembly"/>
    <property type="evidence" value="ECO:0007669"/>
    <property type="project" value="InterPro"/>
</dbReference>
<dbReference type="AlphaFoldDB" id="A0AAD5U571"/>
<keyword evidence="6" id="KW-0410">Iron transport</keyword>
<organism evidence="13 14">
    <name type="scientific">Clydaea vesicula</name>
    <dbReference type="NCBI Taxonomy" id="447962"/>
    <lineage>
        <taxon>Eukaryota</taxon>
        <taxon>Fungi</taxon>
        <taxon>Fungi incertae sedis</taxon>
        <taxon>Chytridiomycota</taxon>
        <taxon>Chytridiomycota incertae sedis</taxon>
        <taxon>Chytridiomycetes</taxon>
        <taxon>Lobulomycetales</taxon>
        <taxon>Lobulomycetaceae</taxon>
        <taxon>Clydaea</taxon>
    </lineage>
</organism>
<evidence type="ECO:0000256" key="3">
    <source>
        <dbReference type="ARBA" id="ARBA00013107"/>
    </source>
</evidence>
<dbReference type="GO" id="GO:0034986">
    <property type="term" value="F:iron chaperone activity"/>
    <property type="evidence" value="ECO:0007669"/>
    <property type="project" value="TreeGrafter"/>
</dbReference>
<comment type="caution">
    <text evidence="13">The sequence shown here is derived from an EMBL/GenBank/DDBJ whole genome shotgun (WGS) entry which is preliminary data.</text>
</comment>
<evidence type="ECO:0000256" key="1">
    <source>
        <dbReference type="ARBA" id="ARBA00004173"/>
    </source>
</evidence>
<name>A0AAD5U571_9FUNG</name>
<dbReference type="PRINTS" id="PR00904">
    <property type="entry name" value="FRATAXIN"/>
</dbReference>
<dbReference type="PROSITE" id="PS01344">
    <property type="entry name" value="FRATAXIN_1"/>
    <property type="match status" value="1"/>
</dbReference>
<dbReference type="SUPFAM" id="SSF55387">
    <property type="entry name" value="Frataxin/Nqo15-like"/>
    <property type="match status" value="1"/>
</dbReference>
<dbReference type="NCBIfam" id="TIGR03422">
    <property type="entry name" value="mito_frataxin"/>
    <property type="match status" value="1"/>
</dbReference>
<dbReference type="InterPro" id="IPR017789">
    <property type="entry name" value="Frataxin"/>
</dbReference>
<dbReference type="GO" id="GO:0005739">
    <property type="term" value="C:mitochondrion"/>
    <property type="evidence" value="ECO:0007669"/>
    <property type="project" value="UniProtKB-SubCell"/>
</dbReference>
<evidence type="ECO:0000313" key="14">
    <source>
        <dbReference type="Proteomes" id="UP001211065"/>
    </source>
</evidence>
<dbReference type="InterPro" id="IPR036524">
    <property type="entry name" value="Frataxin/CyaY_sf"/>
</dbReference>
<dbReference type="PANTHER" id="PTHR16821">
    <property type="entry name" value="FRATAXIN"/>
    <property type="match status" value="1"/>
</dbReference>
<dbReference type="PANTHER" id="PTHR16821:SF2">
    <property type="entry name" value="FRATAXIN, MITOCHONDRIAL"/>
    <property type="match status" value="1"/>
</dbReference>
<comment type="catalytic activity">
    <reaction evidence="12">
        <text>4 Fe(2+) + O2 + 4 H(+) = 4 Fe(3+) + 2 H2O</text>
        <dbReference type="Rhea" id="RHEA:11148"/>
        <dbReference type="ChEBI" id="CHEBI:15377"/>
        <dbReference type="ChEBI" id="CHEBI:15378"/>
        <dbReference type="ChEBI" id="CHEBI:15379"/>
        <dbReference type="ChEBI" id="CHEBI:29033"/>
        <dbReference type="ChEBI" id="CHEBI:29034"/>
        <dbReference type="EC" id="1.16.3.1"/>
    </reaction>
</comment>
<gene>
    <name evidence="13" type="ORF">HK099_002755</name>
</gene>
<dbReference type="Proteomes" id="UP001211065">
    <property type="component" value="Unassembled WGS sequence"/>
</dbReference>
<dbReference type="GO" id="GO:0051537">
    <property type="term" value="F:2 iron, 2 sulfur cluster binding"/>
    <property type="evidence" value="ECO:0007669"/>
    <property type="project" value="TreeGrafter"/>
</dbReference>
<keyword evidence="7" id="KW-0809">Transit peptide</keyword>
<dbReference type="PROSITE" id="PS50810">
    <property type="entry name" value="FRATAXIN_2"/>
    <property type="match status" value="1"/>
</dbReference>
<evidence type="ECO:0000256" key="11">
    <source>
        <dbReference type="ARBA" id="ARBA00023128"/>
    </source>
</evidence>
<dbReference type="GO" id="GO:0004322">
    <property type="term" value="F:ferroxidase activity"/>
    <property type="evidence" value="ECO:0007669"/>
    <property type="project" value="UniProtKB-EC"/>
</dbReference>
<dbReference type="GO" id="GO:0008199">
    <property type="term" value="F:ferric iron binding"/>
    <property type="evidence" value="ECO:0007669"/>
    <property type="project" value="InterPro"/>
</dbReference>
<dbReference type="EMBL" id="JADGJW010000194">
    <property type="protein sequence ID" value="KAJ3222054.1"/>
    <property type="molecule type" value="Genomic_DNA"/>
</dbReference>
<keyword evidence="9" id="KW-0408">Iron</keyword>
<keyword evidence="4" id="KW-0409">Iron storage</keyword>
<dbReference type="InterPro" id="IPR002908">
    <property type="entry name" value="Frataxin/CyaY"/>
</dbReference>
<comment type="similarity">
    <text evidence="2">Belongs to the frataxin family.</text>
</comment>
<keyword evidence="10" id="KW-0406">Ion transport</keyword>
<reference evidence="13" key="1">
    <citation type="submission" date="2020-05" db="EMBL/GenBank/DDBJ databases">
        <title>Phylogenomic resolution of chytrid fungi.</title>
        <authorList>
            <person name="Stajich J.E."/>
            <person name="Amses K."/>
            <person name="Simmons R."/>
            <person name="Seto K."/>
            <person name="Myers J."/>
            <person name="Bonds A."/>
            <person name="Quandt C.A."/>
            <person name="Barry K."/>
            <person name="Liu P."/>
            <person name="Grigoriev I."/>
            <person name="Longcore J.E."/>
            <person name="James T.Y."/>
        </authorList>
    </citation>
    <scope>NUCLEOTIDE SEQUENCE</scope>
    <source>
        <strain evidence="13">JEL0476</strain>
    </source>
</reference>
<dbReference type="SMART" id="SM01219">
    <property type="entry name" value="Frataxin_Cyay"/>
    <property type="match status" value="1"/>
</dbReference>